<keyword evidence="4" id="KW-1185">Reference proteome</keyword>
<organism evidence="3 4">
    <name type="scientific">Vicia faba</name>
    <name type="common">Broad bean</name>
    <name type="synonym">Faba vulgaris</name>
    <dbReference type="NCBI Taxonomy" id="3906"/>
    <lineage>
        <taxon>Eukaryota</taxon>
        <taxon>Viridiplantae</taxon>
        <taxon>Streptophyta</taxon>
        <taxon>Embryophyta</taxon>
        <taxon>Tracheophyta</taxon>
        <taxon>Spermatophyta</taxon>
        <taxon>Magnoliopsida</taxon>
        <taxon>eudicotyledons</taxon>
        <taxon>Gunneridae</taxon>
        <taxon>Pentapetalae</taxon>
        <taxon>rosids</taxon>
        <taxon>fabids</taxon>
        <taxon>Fabales</taxon>
        <taxon>Fabaceae</taxon>
        <taxon>Papilionoideae</taxon>
        <taxon>50 kb inversion clade</taxon>
        <taxon>NPAAA clade</taxon>
        <taxon>Hologalegina</taxon>
        <taxon>IRL clade</taxon>
        <taxon>Fabeae</taxon>
        <taxon>Vicia</taxon>
    </lineage>
</organism>
<dbReference type="AlphaFoldDB" id="A0AAV1B313"/>
<feature type="region of interest" description="Disordered" evidence="1">
    <location>
        <begin position="451"/>
        <end position="484"/>
    </location>
</feature>
<gene>
    <name evidence="3" type="ORF">VFH_VI041800</name>
</gene>
<feature type="domain" description="DUF6857" evidence="2">
    <location>
        <begin position="296"/>
        <end position="536"/>
    </location>
</feature>
<dbReference type="InterPro" id="IPR010341">
    <property type="entry name" value="DUF936_pln"/>
</dbReference>
<evidence type="ECO:0000259" key="2">
    <source>
        <dbReference type="Pfam" id="PF21647"/>
    </source>
</evidence>
<feature type="region of interest" description="Disordered" evidence="1">
    <location>
        <begin position="184"/>
        <end position="204"/>
    </location>
</feature>
<evidence type="ECO:0000313" key="4">
    <source>
        <dbReference type="Proteomes" id="UP001157006"/>
    </source>
</evidence>
<reference evidence="3 4" key="1">
    <citation type="submission" date="2023-01" db="EMBL/GenBank/DDBJ databases">
        <authorList>
            <person name="Kreplak J."/>
        </authorList>
    </citation>
    <scope>NUCLEOTIDE SEQUENCE [LARGE SCALE GENOMIC DNA]</scope>
</reference>
<evidence type="ECO:0000256" key="1">
    <source>
        <dbReference type="SAM" id="MobiDB-lite"/>
    </source>
</evidence>
<evidence type="ECO:0000313" key="3">
    <source>
        <dbReference type="EMBL" id="CAI8616702.1"/>
    </source>
</evidence>
<feature type="compositionally biased region" description="Polar residues" evidence="1">
    <location>
        <begin position="453"/>
        <end position="468"/>
    </location>
</feature>
<dbReference type="Pfam" id="PF21647">
    <property type="entry name" value="DUF6857"/>
    <property type="match status" value="2"/>
</dbReference>
<dbReference type="InterPro" id="IPR049172">
    <property type="entry name" value="DUF6857_pln"/>
</dbReference>
<feature type="region of interest" description="Disordered" evidence="1">
    <location>
        <begin position="223"/>
        <end position="284"/>
    </location>
</feature>
<proteinExistence type="predicted"/>
<feature type="domain" description="DUF6857" evidence="2">
    <location>
        <begin position="540"/>
        <end position="576"/>
    </location>
</feature>
<dbReference type="PANTHER" id="PTHR31928:SF14">
    <property type="entry name" value="DUF936 FAMILY PROTEIN"/>
    <property type="match status" value="1"/>
</dbReference>
<dbReference type="PANTHER" id="PTHR31928">
    <property type="entry name" value="EXPRESSED PROTEIN"/>
    <property type="match status" value="1"/>
</dbReference>
<dbReference type="Proteomes" id="UP001157006">
    <property type="component" value="Chromosome 6"/>
</dbReference>
<accession>A0AAV1B313</accession>
<protein>
    <recommendedName>
        <fullName evidence="2">DUF6857 domain-containing protein</fullName>
    </recommendedName>
</protein>
<dbReference type="EMBL" id="OX451741">
    <property type="protein sequence ID" value="CAI8616702.1"/>
    <property type="molecule type" value="Genomic_DNA"/>
</dbReference>
<sequence length="592" mass="64827">MVFLRGVRPVPGRHACVGSPEDIVATNSLGFLSNGGEVKVKKNGVCSKSQMKVLENHQQHLDKKLMVFGRCKSQTTKDSVVDFVKKEKLARLKSLNSRTMVPSSPTSCYSMPTTFEKFSNGVKNQASINGVDRLIAKVGVVETGKGVRGVSPLGKRIAVGNSIRNLVQGIELGAKALRKSWEGNMEVKSKETSKSRASSKFDSKPDFRSTFKFDSQFELTPRKSTSSEKFSSKDYESKTQTPTKSSKVENKMQKSIKKVIGDGTIEEQEKSSKQRNSFGKKSSEAGFPGNLVKVLINSKKVTDASVQWTSLPSSIAKLGREVMKHRDTTLMATTEAMQEAAAAESLLQCLSLYAELSNSAKEINPQCTIDQFLTLHTSLNNARMIADSLSKTIPEGSSSSPDNEMITTEEELKLKSNRQKLAASWVQPALSTNLSSLLFITESLDHLIEDASSKSQGKSRPTGANSKQALPGTPRKQNEGLANGKKQIVQPLPDWIRGNGLDEAVNLADTLQLKSRDWFLLFVEKFLDSDGDIGLSNNGSSKNEGESCQIPVETIDRLRKKIYEYLLTHVESAAATLTCDPQSQSSEIKGKK</sequence>
<name>A0AAV1B313_VICFA</name>